<accession>A0ABY5DNM3</accession>
<evidence type="ECO:0000313" key="3">
    <source>
        <dbReference type="Proteomes" id="UP001056035"/>
    </source>
</evidence>
<organism evidence="2 3">
    <name type="scientific">Paraconexibacter antarcticus</name>
    <dbReference type="NCBI Taxonomy" id="2949664"/>
    <lineage>
        <taxon>Bacteria</taxon>
        <taxon>Bacillati</taxon>
        <taxon>Actinomycetota</taxon>
        <taxon>Thermoleophilia</taxon>
        <taxon>Solirubrobacterales</taxon>
        <taxon>Paraconexibacteraceae</taxon>
        <taxon>Paraconexibacter</taxon>
    </lineage>
</organism>
<protein>
    <submittedName>
        <fullName evidence="2">YchJ family metal-binding protein</fullName>
    </submittedName>
</protein>
<dbReference type="Gene3D" id="3.10.450.50">
    <property type="match status" value="1"/>
</dbReference>
<evidence type="ECO:0000259" key="1">
    <source>
        <dbReference type="Pfam" id="PF17775"/>
    </source>
</evidence>
<proteinExistence type="predicted"/>
<keyword evidence="3" id="KW-1185">Reference proteome</keyword>
<reference evidence="2 3" key="1">
    <citation type="submission" date="2022-06" db="EMBL/GenBank/DDBJ databases">
        <title>Paraconexibacter antarcticus.</title>
        <authorList>
            <person name="Kim C.S."/>
        </authorList>
    </citation>
    <scope>NUCLEOTIDE SEQUENCE [LARGE SCALE GENOMIC DNA]</scope>
    <source>
        <strain evidence="2 3">02-257</strain>
    </source>
</reference>
<dbReference type="InterPro" id="IPR048469">
    <property type="entry name" value="YchJ-like_M"/>
</dbReference>
<dbReference type="Pfam" id="PF17775">
    <property type="entry name" value="YchJ_M-like"/>
    <property type="match status" value="1"/>
</dbReference>
<gene>
    <name evidence="2" type="ORF">NBH00_13630</name>
</gene>
<dbReference type="Proteomes" id="UP001056035">
    <property type="component" value="Chromosome"/>
</dbReference>
<sequence length="113" mass="12604">MTAPTAERLMRSRYSAFAVADAAYLLATWHPATRPAAADLVLDPDVEWRRLEITGTTDGGPDDDAGTVEFVARYWDATFRRRGEQRETSAFVREDGQWFYVGPAAEPGPPIRT</sequence>
<dbReference type="SUPFAM" id="SSF54427">
    <property type="entry name" value="NTF2-like"/>
    <property type="match status" value="1"/>
</dbReference>
<dbReference type="InterPro" id="IPR032710">
    <property type="entry name" value="NTF2-like_dom_sf"/>
</dbReference>
<dbReference type="EMBL" id="CP098502">
    <property type="protein sequence ID" value="UTI62402.1"/>
    <property type="molecule type" value="Genomic_DNA"/>
</dbReference>
<feature type="domain" description="YchJ-like middle NTF2-like" evidence="1">
    <location>
        <begin position="5"/>
        <end position="101"/>
    </location>
</feature>
<evidence type="ECO:0000313" key="2">
    <source>
        <dbReference type="EMBL" id="UTI62402.1"/>
    </source>
</evidence>
<name>A0ABY5DNM3_9ACTN</name>